<dbReference type="InterPro" id="IPR032033">
    <property type="entry name" value="Cytochrome_P460"/>
</dbReference>
<feature type="signal peptide" evidence="1">
    <location>
        <begin position="1"/>
        <end position="19"/>
    </location>
</feature>
<keyword evidence="4" id="KW-1185">Reference proteome</keyword>
<dbReference type="EMBL" id="JAWXXV010000001">
    <property type="protein sequence ID" value="MDX5984392.1"/>
    <property type="molecule type" value="Genomic_DNA"/>
</dbReference>
<evidence type="ECO:0000313" key="3">
    <source>
        <dbReference type="EMBL" id="MDX5984392.1"/>
    </source>
</evidence>
<sequence>MIRALKLLTPLLLIASANASDAPRYNDAGELMVPADYRDWIFLTSGLNMNYGDEPIAGHDTFDNVFVDPASWRVFKATGRWPQGTIFVKEGRRGATNGSINRTGQFQTEQRAYLEFHIRDAKRFPSGWGFFEATDDMPAKVLPTSASCYTCHQQHAAVETTFVQFYPTAKPIAVKAGTFDASK</sequence>
<evidence type="ECO:0000256" key="1">
    <source>
        <dbReference type="SAM" id="SignalP"/>
    </source>
</evidence>
<organism evidence="3 4">
    <name type="scientific">Sphingomonas echinoides</name>
    <dbReference type="NCBI Taxonomy" id="59803"/>
    <lineage>
        <taxon>Bacteria</taxon>
        <taxon>Pseudomonadati</taxon>
        <taxon>Pseudomonadota</taxon>
        <taxon>Alphaproteobacteria</taxon>
        <taxon>Sphingomonadales</taxon>
        <taxon>Sphingomonadaceae</taxon>
        <taxon>Sphingomonas</taxon>
    </lineage>
</organism>
<comment type="caution">
    <text evidence="3">The sequence shown here is derived from an EMBL/GenBank/DDBJ whole genome shotgun (WGS) entry which is preliminary data.</text>
</comment>
<evidence type="ECO:0000313" key="4">
    <source>
        <dbReference type="Proteomes" id="UP001279660"/>
    </source>
</evidence>
<dbReference type="CDD" id="cd20751">
    <property type="entry name" value="cyt_P460_Ne-like"/>
    <property type="match status" value="1"/>
</dbReference>
<dbReference type="InterPro" id="IPR038142">
    <property type="entry name" value="Cytochrome_P460_sp"/>
</dbReference>
<reference evidence="3 4" key="1">
    <citation type="submission" date="2023-11" db="EMBL/GenBank/DDBJ databases">
        <title>MicrobeMod: A computational toolkit for identifying prokaryotic methylation and restriction-modification with nanopore sequencing.</title>
        <authorList>
            <person name="Crits-Christoph A."/>
            <person name="Kang S.C."/>
            <person name="Lee H."/>
            <person name="Ostrov N."/>
        </authorList>
    </citation>
    <scope>NUCLEOTIDE SEQUENCE [LARGE SCALE GENOMIC DNA]</scope>
    <source>
        <strain evidence="3 4">ATCC 14820</strain>
    </source>
</reference>
<feature type="domain" description="Cytochrome P460" evidence="2">
    <location>
        <begin position="34"/>
        <end position="162"/>
    </location>
</feature>
<protein>
    <submittedName>
        <fullName evidence="3">Cytochrome P460 family protein</fullName>
    </submittedName>
</protein>
<gene>
    <name evidence="3" type="ORF">SIL82_08965</name>
</gene>
<dbReference type="Gene3D" id="3.50.70.20">
    <property type="entry name" value="Cytochrome P460"/>
    <property type="match status" value="1"/>
</dbReference>
<name>A0ABU4PKM6_9SPHN</name>
<accession>A0ABU4PKM6</accession>
<dbReference type="Proteomes" id="UP001279660">
    <property type="component" value="Unassembled WGS sequence"/>
</dbReference>
<keyword evidence="1" id="KW-0732">Signal</keyword>
<proteinExistence type="predicted"/>
<dbReference type="Pfam" id="PF16694">
    <property type="entry name" value="Cytochrome_P460"/>
    <property type="match status" value="1"/>
</dbReference>
<dbReference type="RefSeq" id="WP_010403386.1">
    <property type="nucleotide sequence ID" value="NZ_JAWXXV010000001.1"/>
</dbReference>
<evidence type="ECO:0000259" key="2">
    <source>
        <dbReference type="Pfam" id="PF16694"/>
    </source>
</evidence>
<feature type="chain" id="PRO_5047180173" evidence="1">
    <location>
        <begin position="20"/>
        <end position="183"/>
    </location>
</feature>